<evidence type="ECO:0000256" key="2">
    <source>
        <dbReference type="ARBA" id="ARBA00009695"/>
    </source>
</evidence>
<feature type="domain" description="RecX third three-helical" evidence="7">
    <location>
        <begin position="196"/>
        <end position="243"/>
    </location>
</feature>
<reference evidence="9 10" key="1">
    <citation type="submission" date="2022-06" db="EMBL/GenBank/DDBJ databases">
        <authorList>
            <person name="Jeon C.O."/>
        </authorList>
    </citation>
    <scope>NUCLEOTIDE SEQUENCE [LARGE SCALE GENOMIC DNA]</scope>
    <source>
        <strain evidence="9 10">KCTC 13943</strain>
    </source>
</reference>
<comment type="similarity">
    <text evidence="2 5">Belongs to the RecX family.</text>
</comment>
<gene>
    <name evidence="5 9" type="primary">recX</name>
    <name evidence="9" type="ORF">NDK43_17725</name>
</gene>
<dbReference type="Pfam" id="PF02631">
    <property type="entry name" value="RecX_HTH2"/>
    <property type="match status" value="1"/>
</dbReference>
<evidence type="ECO:0000256" key="3">
    <source>
        <dbReference type="ARBA" id="ARBA00018111"/>
    </source>
</evidence>
<dbReference type="PANTHER" id="PTHR33602">
    <property type="entry name" value="REGULATORY PROTEIN RECX FAMILY PROTEIN"/>
    <property type="match status" value="1"/>
</dbReference>
<evidence type="ECO:0000259" key="8">
    <source>
        <dbReference type="Pfam" id="PF21982"/>
    </source>
</evidence>
<dbReference type="NCBIfam" id="NF010733">
    <property type="entry name" value="PRK14135.1"/>
    <property type="match status" value="1"/>
</dbReference>
<comment type="caution">
    <text evidence="9">The sequence shown here is derived from an EMBL/GenBank/DDBJ whole genome shotgun (WGS) entry which is preliminary data.</text>
</comment>
<accession>A0ABT0WC54</accession>
<dbReference type="InterPro" id="IPR053926">
    <property type="entry name" value="RecX_HTH_1st"/>
</dbReference>
<protein>
    <recommendedName>
        <fullName evidence="3 5">Regulatory protein RecX</fullName>
    </recommendedName>
</protein>
<feature type="domain" description="RecX third three-helical" evidence="7">
    <location>
        <begin position="139"/>
        <end position="185"/>
    </location>
</feature>
<name>A0ABT0WC54_9BACI</name>
<evidence type="ECO:0000313" key="9">
    <source>
        <dbReference type="EMBL" id="MCM2533871.1"/>
    </source>
</evidence>
<evidence type="ECO:0000259" key="6">
    <source>
        <dbReference type="Pfam" id="PF02631"/>
    </source>
</evidence>
<evidence type="ECO:0000313" key="10">
    <source>
        <dbReference type="Proteomes" id="UP001523262"/>
    </source>
</evidence>
<dbReference type="HAMAP" id="MF_01114">
    <property type="entry name" value="RecX"/>
    <property type="match status" value="1"/>
</dbReference>
<dbReference type="Pfam" id="PF21981">
    <property type="entry name" value="RecX_HTH3"/>
    <property type="match status" value="2"/>
</dbReference>
<dbReference type="InterPro" id="IPR036388">
    <property type="entry name" value="WH-like_DNA-bd_sf"/>
</dbReference>
<dbReference type="Gene3D" id="1.10.10.10">
    <property type="entry name" value="Winged helix-like DNA-binding domain superfamily/Winged helix DNA-binding domain"/>
    <property type="match status" value="4"/>
</dbReference>
<evidence type="ECO:0000256" key="4">
    <source>
        <dbReference type="ARBA" id="ARBA00022490"/>
    </source>
</evidence>
<dbReference type="InterPro" id="IPR053925">
    <property type="entry name" value="RecX_HTH_3rd"/>
</dbReference>
<comment type="function">
    <text evidence="5">Modulates RecA activity.</text>
</comment>
<keyword evidence="10" id="KW-1185">Reference proteome</keyword>
<evidence type="ECO:0000256" key="1">
    <source>
        <dbReference type="ARBA" id="ARBA00004496"/>
    </source>
</evidence>
<dbReference type="Pfam" id="PF21982">
    <property type="entry name" value="RecX_HTH1"/>
    <property type="match status" value="1"/>
</dbReference>
<feature type="domain" description="RecX second three-helical" evidence="6">
    <location>
        <begin position="92"/>
        <end position="133"/>
    </location>
</feature>
<dbReference type="InterPro" id="IPR053924">
    <property type="entry name" value="RecX_HTH_2nd"/>
</dbReference>
<sequence length="249" mass="29694">MDYGKGEEFAFSVDSDVLIKFQLKKGMELDDFSFFEIQYQDDIRKAYNLSIHYLARRMRSEKEIKVYLEKKEMEEPVIKEVLHKLKAQKYINDQEYAIVYVRTQMNAADKGPDLIKLELKEKGIKEEIFEIALAEFPFDVQVEKATKISEKFIQKNSKESQRILKQKLENLLLRKGYPFDIINIAVNEKDMKKDVDEEMEAIRFQGEKAYRKYSQFSGFEFEQKMKQALYRKGFSFDLIEKFLNEKEKS</sequence>
<dbReference type="PANTHER" id="PTHR33602:SF1">
    <property type="entry name" value="REGULATORY PROTEIN RECX FAMILY PROTEIN"/>
    <property type="match status" value="1"/>
</dbReference>
<dbReference type="Proteomes" id="UP001523262">
    <property type="component" value="Unassembled WGS sequence"/>
</dbReference>
<evidence type="ECO:0000259" key="7">
    <source>
        <dbReference type="Pfam" id="PF21981"/>
    </source>
</evidence>
<feature type="domain" description="RecX first three-helical" evidence="8">
    <location>
        <begin position="46"/>
        <end position="85"/>
    </location>
</feature>
<evidence type="ECO:0000256" key="5">
    <source>
        <dbReference type="HAMAP-Rule" id="MF_01114"/>
    </source>
</evidence>
<organism evidence="9 10">
    <name type="scientific">Neobacillus pocheonensis</name>
    <dbReference type="NCBI Taxonomy" id="363869"/>
    <lineage>
        <taxon>Bacteria</taxon>
        <taxon>Bacillati</taxon>
        <taxon>Bacillota</taxon>
        <taxon>Bacilli</taxon>
        <taxon>Bacillales</taxon>
        <taxon>Bacillaceae</taxon>
        <taxon>Neobacillus</taxon>
    </lineage>
</organism>
<proteinExistence type="inferred from homology"/>
<keyword evidence="4 5" id="KW-0963">Cytoplasm</keyword>
<comment type="subcellular location">
    <subcellularLocation>
        <location evidence="1 5">Cytoplasm</location>
    </subcellularLocation>
</comment>
<dbReference type="InterPro" id="IPR003783">
    <property type="entry name" value="Regulatory_RecX"/>
</dbReference>
<dbReference type="EMBL" id="JAMQCR010000001">
    <property type="protein sequence ID" value="MCM2533871.1"/>
    <property type="molecule type" value="Genomic_DNA"/>
</dbReference>